<feature type="compositionally biased region" description="Acidic residues" evidence="1">
    <location>
        <begin position="14"/>
        <end position="23"/>
    </location>
</feature>
<organism evidence="2">
    <name type="scientific">Alexandrium monilatum</name>
    <dbReference type="NCBI Taxonomy" id="311494"/>
    <lineage>
        <taxon>Eukaryota</taxon>
        <taxon>Sar</taxon>
        <taxon>Alveolata</taxon>
        <taxon>Dinophyceae</taxon>
        <taxon>Gonyaulacales</taxon>
        <taxon>Pyrocystaceae</taxon>
        <taxon>Alexandrium</taxon>
    </lineage>
</organism>
<proteinExistence type="predicted"/>
<gene>
    <name evidence="2" type="ORF">AMON00008_LOCUS2713</name>
</gene>
<dbReference type="EMBL" id="HBNR01004019">
    <property type="protein sequence ID" value="CAE4563094.1"/>
    <property type="molecule type" value="Transcribed_RNA"/>
</dbReference>
<sequence>MAAEERPPVCGPGVEDEDDEGEGSDAYPLRFGLTYNPPAIVIEWLQSSSGRLFHRRIKLLDLGPSSDPACIAEAMRQMNEVLLSEHKVCFEQLVALVQRVQLLTAGTAAGSDIPASCTSSAMVIVTVTLEAAVHNMS</sequence>
<name>A0A7S4UFU2_9DINO</name>
<accession>A0A7S4UFU2</accession>
<dbReference type="AlphaFoldDB" id="A0A7S4UFU2"/>
<feature type="region of interest" description="Disordered" evidence="1">
    <location>
        <begin position="1"/>
        <end position="26"/>
    </location>
</feature>
<reference evidence="2" key="1">
    <citation type="submission" date="2021-01" db="EMBL/GenBank/DDBJ databases">
        <authorList>
            <person name="Corre E."/>
            <person name="Pelletier E."/>
            <person name="Niang G."/>
            <person name="Scheremetjew M."/>
            <person name="Finn R."/>
            <person name="Kale V."/>
            <person name="Holt S."/>
            <person name="Cochrane G."/>
            <person name="Meng A."/>
            <person name="Brown T."/>
            <person name="Cohen L."/>
        </authorList>
    </citation>
    <scope>NUCLEOTIDE SEQUENCE</scope>
    <source>
        <strain evidence="2">CCMP3105</strain>
    </source>
</reference>
<evidence type="ECO:0000256" key="1">
    <source>
        <dbReference type="SAM" id="MobiDB-lite"/>
    </source>
</evidence>
<protein>
    <submittedName>
        <fullName evidence="2">Uncharacterized protein</fullName>
    </submittedName>
</protein>
<evidence type="ECO:0000313" key="2">
    <source>
        <dbReference type="EMBL" id="CAE4563094.1"/>
    </source>
</evidence>